<gene>
    <name evidence="1" type="ORF">HPB47_011686</name>
</gene>
<accession>A0AC60NVR3</accession>
<keyword evidence="2" id="KW-1185">Reference proteome</keyword>
<dbReference type="Proteomes" id="UP000805193">
    <property type="component" value="Unassembled WGS sequence"/>
</dbReference>
<protein>
    <submittedName>
        <fullName evidence="1">Uncharacterized protein</fullName>
    </submittedName>
</protein>
<proteinExistence type="predicted"/>
<organism evidence="1 2">
    <name type="scientific">Ixodes persulcatus</name>
    <name type="common">Taiga tick</name>
    <dbReference type="NCBI Taxonomy" id="34615"/>
    <lineage>
        <taxon>Eukaryota</taxon>
        <taxon>Metazoa</taxon>
        <taxon>Ecdysozoa</taxon>
        <taxon>Arthropoda</taxon>
        <taxon>Chelicerata</taxon>
        <taxon>Arachnida</taxon>
        <taxon>Acari</taxon>
        <taxon>Parasitiformes</taxon>
        <taxon>Ixodida</taxon>
        <taxon>Ixodoidea</taxon>
        <taxon>Ixodidae</taxon>
        <taxon>Ixodinae</taxon>
        <taxon>Ixodes</taxon>
    </lineage>
</organism>
<name>A0AC60NVR3_IXOPE</name>
<evidence type="ECO:0000313" key="2">
    <source>
        <dbReference type="Proteomes" id="UP000805193"/>
    </source>
</evidence>
<comment type="caution">
    <text evidence="1">The sequence shown here is derived from an EMBL/GenBank/DDBJ whole genome shotgun (WGS) entry which is preliminary data.</text>
</comment>
<sequence length="817" mass="90897">MDSQEFLPGEASQHSSHPTWTADDTLEIPPPKKVKAAPVSSISPYPTPSPDRSFRLHIRPTVRFDVTAVPTKCIQHVIDQCLGTRGYQGFVIHKASNTITVHLASIEDADKICAISRVPINADNQLSVQAYFASEPNVQRCVVYGLETTDSCATIIQDLKSKTHTVLAGRRMGASTTHLVTIQGPQTLPEKFYYNGCIVRPKLYRPRAVYCYRRYQLGHLQKYCPKATVDPERTTPEGQPRYRCGLCKTDEHEITSSKCPTKQRASARARGRLKVISAPLIAYNSFQALEPAENTQPEEAEETALKRPSSYAAALKRPGEKGRQSAHPNSGNPPEPTGIPVTRDDLDTEIAQLSRQRKARVAARRKERAATPPHAGTQISPAPMPLQTENTTPFDPANWMAAEKSWATAWHLIRRIAPRSGGARTEVARRLVRSVLQPRLRRHESNHDTPSSYPDSNTARARSAQYTLTELVNQREQARILKRKHIPAAAALHSYFYGGPLLTAALDDIPPWCYTNITTNKTTKLRRSDQPAPTPETSIPQSQCVVYTDAAVLPRGGRASFVSPSHPGIRVTCDYKSDTPDSLLLELQAIHDAIKAFIGLSDIKEAHIHTDSLNSIKHLKQVTQTLQICQQIHILHQKTTINIKVHWMQGHSQNHSNLLADHHAHHTQPLLDLPPASLPSDPRSDLIAQKKKLPRRDTRALIPPCVCSFPRNLSRVEGVPLRRLRAGAALTPSVTWTWGHTPVDPGTCPKCPAPVATADAHHLLWLCSGTKTTREKILSEAGLKGHPHDNYTQWVNDNKYYKSLLQFLHDAELHSFL</sequence>
<evidence type="ECO:0000313" key="1">
    <source>
        <dbReference type="EMBL" id="KAG0411182.1"/>
    </source>
</evidence>
<dbReference type="EMBL" id="JABSTQ010011455">
    <property type="protein sequence ID" value="KAG0411182.1"/>
    <property type="molecule type" value="Genomic_DNA"/>
</dbReference>
<reference evidence="1 2" key="1">
    <citation type="journal article" date="2020" name="Cell">
        <title>Large-Scale Comparative Analyses of Tick Genomes Elucidate Their Genetic Diversity and Vector Capacities.</title>
        <authorList>
            <consortium name="Tick Genome and Microbiome Consortium (TIGMIC)"/>
            <person name="Jia N."/>
            <person name="Wang J."/>
            <person name="Shi W."/>
            <person name="Du L."/>
            <person name="Sun Y."/>
            <person name="Zhan W."/>
            <person name="Jiang J.F."/>
            <person name="Wang Q."/>
            <person name="Zhang B."/>
            <person name="Ji P."/>
            <person name="Bell-Sakyi L."/>
            <person name="Cui X.M."/>
            <person name="Yuan T.T."/>
            <person name="Jiang B.G."/>
            <person name="Yang W.F."/>
            <person name="Lam T.T."/>
            <person name="Chang Q.C."/>
            <person name="Ding S.J."/>
            <person name="Wang X.J."/>
            <person name="Zhu J.G."/>
            <person name="Ruan X.D."/>
            <person name="Zhao L."/>
            <person name="Wei J.T."/>
            <person name="Ye R.Z."/>
            <person name="Que T.C."/>
            <person name="Du C.H."/>
            <person name="Zhou Y.H."/>
            <person name="Cheng J.X."/>
            <person name="Dai P.F."/>
            <person name="Guo W.B."/>
            <person name="Han X.H."/>
            <person name="Huang E.J."/>
            <person name="Li L.F."/>
            <person name="Wei W."/>
            <person name="Gao Y.C."/>
            <person name="Liu J.Z."/>
            <person name="Shao H.Z."/>
            <person name="Wang X."/>
            <person name="Wang C.C."/>
            <person name="Yang T.C."/>
            <person name="Huo Q.B."/>
            <person name="Li W."/>
            <person name="Chen H.Y."/>
            <person name="Chen S.E."/>
            <person name="Zhou L.G."/>
            <person name="Ni X.B."/>
            <person name="Tian J.H."/>
            <person name="Sheng Y."/>
            <person name="Liu T."/>
            <person name="Pan Y.S."/>
            <person name="Xia L.Y."/>
            <person name="Li J."/>
            <person name="Zhao F."/>
            <person name="Cao W.C."/>
        </authorList>
    </citation>
    <scope>NUCLEOTIDE SEQUENCE [LARGE SCALE GENOMIC DNA]</scope>
    <source>
        <strain evidence="1">Iper-2018</strain>
    </source>
</reference>